<protein>
    <submittedName>
        <fullName evidence="1">Uncharacterized protein</fullName>
    </submittedName>
</protein>
<reference evidence="2" key="1">
    <citation type="journal article" date="2017" name="Nat. Microbiol.">
        <title>Global analysis of biosynthetic gene clusters reveals vast potential of secondary metabolite production in Penicillium species.</title>
        <authorList>
            <person name="Nielsen J.C."/>
            <person name="Grijseels S."/>
            <person name="Prigent S."/>
            <person name="Ji B."/>
            <person name="Dainat J."/>
            <person name="Nielsen K.F."/>
            <person name="Frisvad J.C."/>
            <person name="Workman M."/>
            <person name="Nielsen J."/>
        </authorList>
    </citation>
    <scope>NUCLEOTIDE SEQUENCE [LARGE SCALE GENOMIC DNA]</scope>
    <source>
        <strain evidence="2">IBT 31811</strain>
    </source>
</reference>
<evidence type="ECO:0000313" key="2">
    <source>
        <dbReference type="Proteomes" id="UP000191672"/>
    </source>
</evidence>
<keyword evidence="2" id="KW-1185">Reference proteome</keyword>
<accession>A0A1V6Q2B4</accession>
<dbReference type="Proteomes" id="UP000191672">
    <property type="component" value="Unassembled WGS sequence"/>
</dbReference>
<evidence type="ECO:0000313" key="1">
    <source>
        <dbReference type="EMBL" id="OQD83364.1"/>
    </source>
</evidence>
<dbReference type="EMBL" id="MDYN01000017">
    <property type="protein sequence ID" value="OQD83364.1"/>
    <property type="molecule type" value="Genomic_DNA"/>
</dbReference>
<dbReference type="AlphaFoldDB" id="A0A1V6Q2B4"/>
<organism evidence="1 2">
    <name type="scientific">Penicillium antarcticum</name>
    <dbReference type="NCBI Taxonomy" id="416450"/>
    <lineage>
        <taxon>Eukaryota</taxon>
        <taxon>Fungi</taxon>
        <taxon>Dikarya</taxon>
        <taxon>Ascomycota</taxon>
        <taxon>Pezizomycotina</taxon>
        <taxon>Eurotiomycetes</taxon>
        <taxon>Eurotiomycetidae</taxon>
        <taxon>Eurotiales</taxon>
        <taxon>Aspergillaceae</taxon>
        <taxon>Penicillium</taxon>
    </lineage>
</organism>
<name>A0A1V6Q2B4_9EURO</name>
<comment type="caution">
    <text evidence="1">The sequence shown here is derived from an EMBL/GenBank/DDBJ whole genome shotgun (WGS) entry which is preliminary data.</text>
</comment>
<proteinExistence type="predicted"/>
<sequence>MAIGGERIRVTSAEAFLSYAPLQCWDDGTRRLDSANAIESTRWRVFGLL</sequence>
<gene>
    <name evidence="1" type="ORF">PENANT_c017G09769</name>
</gene>